<comment type="caution">
    <text evidence="2">The sequence shown here is derived from an EMBL/GenBank/DDBJ whole genome shotgun (WGS) entry which is preliminary data.</text>
</comment>
<dbReference type="EMBL" id="JBBNAG010000007">
    <property type="protein sequence ID" value="KAK9119477.1"/>
    <property type="molecule type" value="Genomic_DNA"/>
</dbReference>
<dbReference type="AlphaFoldDB" id="A0AAP0IRM6"/>
<organism evidence="2 3">
    <name type="scientific">Stephania cephalantha</name>
    <dbReference type="NCBI Taxonomy" id="152367"/>
    <lineage>
        <taxon>Eukaryota</taxon>
        <taxon>Viridiplantae</taxon>
        <taxon>Streptophyta</taxon>
        <taxon>Embryophyta</taxon>
        <taxon>Tracheophyta</taxon>
        <taxon>Spermatophyta</taxon>
        <taxon>Magnoliopsida</taxon>
        <taxon>Ranunculales</taxon>
        <taxon>Menispermaceae</taxon>
        <taxon>Menispermoideae</taxon>
        <taxon>Cissampelideae</taxon>
        <taxon>Stephania</taxon>
    </lineage>
</organism>
<keyword evidence="3" id="KW-1185">Reference proteome</keyword>
<evidence type="ECO:0000313" key="3">
    <source>
        <dbReference type="Proteomes" id="UP001419268"/>
    </source>
</evidence>
<feature type="region of interest" description="Disordered" evidence="1">
    <location>
        <begin position="1"/>
        <end position="121"/>
    </location>
</feature>
<evidence type="ECO:0000256" key="1">
    <source>
        <dbReference type="SAM" id="MobiDB-lite"/>
    </source>
</evidence>
<proteinExistence type="predicted"/>
<dbReference type="Proteomes" id="UP001419268">
    <property type="component" value="Unassembled WGS sequence"/>
</dbReference>
<accession>A0AAP0IRM6</accession>
<feature type="compositionally biased region" description="Low complexity" evidence="1">
    <location>
        <begin position="58"/>
        <end position="75"/>
    </location>
</feature>
<sequence>MTRVGRQASRQTAADGTAVSGVGEPAVARTAHCSGVTRTWSSSRQRQLQRWRSEQREAATPAGEAATPADEAATTRGGDVRRRLTAATRDSDARRDNSGGAGGVAGSGAVARCRNNRSSGT</sequence>
<gene>
    <name evidence="2" type="ORF">Scep_017570</name>
</gene>
<reference evidence="2 3" key="1">
    <citation type="submission" date="2024-01" db="EMBL/GenBank/DDBJ databases">
        <title>Genome assemblies of Stephania.</title>
        <authorList>
            <person name="Yang L."/>
        </authorList>
    </citation>
    <scope>NUCLEOTIDE SEQUENCE [LARGE SCALE GENOMIC DNA]</scope>
    <source>
        <strain evidence="2">JXDWG</strain>
        <tissue evidence="2">Leaf</tissue>
    </source>
</reference>
<name>A0AAP0IRM6_9MAGN</name>
<feature type="compositionally biased region" description="Low complexity" evidence="1">
    <location>
        <begin position="37"/>
        <end position="50"/>
    </location>
</feature>
<protein>
    <submittedName>
        <fullName evidence="2">Uncharacterized protein</fullName>
    </submittedName>
</protein>
<evidence type="ECO:0000313" key="2">
    <source>
        <dbReference type="EMBL" id="KAK9119477.1"/>
    </source>
</evidence>